<accession>A0ABU3GZA8</accession>
<reference evidence="2" key="1">
    <citation type="submission" date="2023-07" db="EMBL/GenBank/DDBJ databases">
        <title>Functional and genomic diversity of the sorghum phyllosphere microbiome.</title>
        <authorList>
            <person name="Shade A."/>
        </authorList>
    </citation>
    <scope>NUCLEOTIDE SEQUENCE [LARGE SCALE GENOMIC DNA]</scope>
    <source>
        <strain evidence="2">SORGH_AS_0422</strain>
    </source>
</reference>
<sequence length="152" mass="17378">MIVIIAIAAVAYLKWDWLHAQYTHTTQVKFNKGDKVYVAKNRFENEGMSSLGIFRLIKPTNNKGESILLIQNIVELSKLKDHRSSYLGNYVAQGYYKFKVGDTQSKDSFLRLKISPELLTDVDDKAMPAGYNFADSDYYVFEESVGYSEVLK</sequence>
<evidence type="ECO:0000313" key="1">
    <source>
        <dbReference type="EMBL" id="MDT3405108.1"/>
    </source>
</evidence>
<protein>
    <submittedName>
        <fullName evidence="1">Uncharacterized protein</fullName>
    </submittedName>
</protein>
<dbReference type="RefSeq" id="WP_311953228.1">
    <property type="nucleotide sequence ID" value="NZ_JAVLVU010000001.1"/>
</dbReference>
<organism evidence="1 2">
    <name type="scientific">Mucilaginibacter terrae</name>
    <dbReference type="NCBI Taxonomy" id="1955052"/>
    <lineage>
        <taxon>Bacteria</taxon>
        <taxon>Pseudomonadati</taxon>
        <taxon>Bacteroidota</taxon>
        <taxon>Sphingobacteriia</taxon>
        <taxon>Sphingobacteriales</taxon>
        <taxon>Sphingobacteriaceae</taxon>
        <taxon>Mucilaginibacter</taxon>
    </lineage>
</organism>
<name>A0ABU3GZA8_9SPHI</name>
<dbReference type="EMBL" id="JAVLVU010000001">
    <property type="protein sequence ID" value="MDT3405108.1"/>
    <property type="molecule type" value="Genomic_DNA"/>
</dbReference>
<proteinExistence type="predicted"/>
<comment type="caution">
    <text evidence="1">The sequence shown here is derived from an EMBL/GenBank/DDBJ whole genome shotgun (WGS) entry which is preliminary data.</text>
</comment>
<keyword evidence="2" id="KW-1185">Reference proteome</keyword>
<dbReference type="Proteomes" id="UP001258315">
    <property type="component" value="Unassembled WGS sequence"/>
</dbReference>
<gene>
    <name evidence="1" type="ORF">QE417_004180</name>
</gene>
<evidence type="ECO:0000313" key="2">
    <source>
        <dbReference type="Proteomes" id="UP001258315"/>
    </source>
</evidence>